<reference evidence="9" key="1">
    <citation type="submission" date="2016-10" db="EMBL/GenBank/DDBJ databases">
        <authorList>
            <person name="Varghese N."/>
            <person name="Submissions S."/>
        </authorList>
    </citation>
    <scope>NUCLEOTIDE SEQUENCE [LARGE SCALE GENOMIC DNA]</scope>
    <source>
        <strain evidence="9">DSM 17071</strain>
    </source>
</reference>
<dbReference type="PANTHER" id="PTHR30026:SF21">
    <property type="entry name" value="SLR1270 PROTEIN"/>
    <property type="match status" value="1"/>
</dbReference>
<dbReference type="GO" id="GO:0015562">
    <property type="term" value="F:efflux transmembrane transporter activity"/>
    <property type="evidence" value="ECO:0007669"/>
    <property type="project" value="InterPro"/>
</dbReference>
<dbReference type="EMBL" id="FNDW01000001">
    <property type="protein sequence ID" value="SDH69947.1"/>
    <property type="molecule type" value="Genomic_DNA"/>
</dbReference>
<keyword evidence="3" id="KW-0813">Transport</keyword>
<comment type="subcellular location">
    <subcellularLocation>
        <location evidence="1">Cell outer membrane</location>
    </subcellularLocation>
</comment>
<keyword evidence="6" id="KW-0472">Membrane</keyword>
<dbReference type="Pfam" id="PF02321">
    <property type="entry name" value="OEP"/>
    <property type="match status" value="1"/>
</dbReference>
<dbReference type="GO" id="GO:0015288">
    <property type="term" value="F:porin activity"/>
    <property type="evidence" value="ECO:0007669"/>
    <property type="project" value="TreeGrafter"/>
</dbReference>
<gene>
    <name evidence="8" type="ORF">SAMN05421846_101604</name>
</gene>
<evidence type="ECO:0000256" key="7">
    <source>
        <dbReference type="ARBA" id="ARBA00023237"/>
    </source>
</evidence>
<evidence type="ECO:0000256" key="3">
    <source>
        <dbReference type="ARBA" id="ARBA00022448"/>
    </source>
</evidence>
<keyword evidence="5" id="KW-0812">Transmembrane</keyword>
<dbReference type="RefSeq" id="WP_089854650.1">
    <property type="nucleotide sequence ID" value="NZ_FNDW01000001.1"/>
</dbReference>
<keyword evidence="4" id="KW-1134">Transmembrane beta strand</keyword>
<evidence type="ECO:0000256" key="4">
    <source>
        <dbReference type="ARBA" id="ARBA00022452"/>
    </source>
</evidence>
<evidence type="ECO:0000256" key="5">
    <source>
        <dbReference type="ARBA" id="ARBA00022692"/>
    </source>
</evidence>
<dbReference type="AlphaFoldDB" id="A0A1G8EJA1"/>
<keyword evidence="7" id="KW-0998">Cell outer membrane</keyword>
<dbReference type="OrthoDB" id="13803at2"/>
<sequence length="435" mass="50301">MRKIAILILLLTTYSEVFSQDIVVISKADLENKIIDNNLQVKLAKKDAELANAELLGTRSMYLPNVNASYTFSNTNNPLYAFGTKLNQERITMMDFNPDNLNSPKSISNFATKIEVQQPIINMDAVYQKKAGQVKAEVLNIKTERTKEYVQFELKKSYMMLQLAYKMLETLENAKQTTLANKKVIENYYKNGMIQKSELLYMDVRISEIESQIQTAKSNIRNASDYLYFLLDENSENKILKPAETLEYTEYMTDSGAQLNQNRKDLQAYNKSLEAYDWMIKSSKAKFLPKLNAFGSFEMYDNKIAQFNANGYLAGIQLSWNVFDGLKSKSEQEKYKAERSKAQTEIEQYSKQSQLELNKAGRQIEDAASKINFTKQAWEQSKEAYRIRKNRYDQGLEKSADLLSAETLMSQKELEYQQAVFEYNVAGEYEKFLRK</sequence>
<protein>
    <submittedName>
        <fullName evidence="8">Outer membrane protein TolC</fullName>
    </submittedName>
</protein>
<accession>A0A1G8EJA1</accession>
<dbReference type="PANTHER" id="PTHR30026">
    <property type="entry name" value="OUTER MEMBRANE PROTEIN TOLC"/>
    <property type="match status" value="1"/>
</dbReference>
<dbReference type="GO" id="GO:1990281">
    <property type="term" value="C:efflux pump complex"/>
    <property type="evidence" value="ECO:0007669"/>
    <property type="project" value="TreeGrafter"/>
</dbReference>
<evidence type="ECO:0000313" key="8">
    <source>
        <dbReference type="EMBL" id="SDH69947.1"/>
    </source>
</evidence>
<dbReference type="GO" id="GO:0009279">
    <property type="term" value="C:cell outer membrane"/>
    <property type="evidence" value="ECO:0007669"/>
    <property type="project" value="UniProtKB-SubCell"/>
</dbReference>
<proteinExistence type="inferred from homology"/>
<organism evidence="8 9">
    <name type="scientific">Chryseobacterium taeanense</name>
    <dbReference type="NCBI Taxonomy" id="311334"/>
    <lineage>
        <taxon>Bacteria</taxon>
        <taxon>Pseudomonadati</taxon>
        <taxon>Bacteroidota</taxon>
        <taxon>Flavobacteriia</taxon>
        <taxon>Flavobacteriales</taxon>
        <taxon>Weeksellaceae</taxon>
        <taxon>Chryseobacterium group</taxon>
        <taxon>Chryseobacterium</taxon>
    </lineage>
</organism>
<evidence type="ECO:0000313" key="9">
    <source>
        <dbReference type="Proteomes" id="UP000198869"/>
    </source>
</evidence>
<keyword evidence="9" id="KW-1185">Reference proteome</keyword>
<evidence type="ECO:0000256" key="6">
    <source>
        <dbReference type="ARBA" id="ARBA00023136"/>
    </source>
</evidence>
<dbReference type="Gene3D" id="1.20.1600.10">
    <property type="entry name" value="Outer membrane efflux proteins (OEP)"/>
    <property type="match status" value="1"/>
</dbReference>
<evidence type="ECO:0000256" key="1">
    <source>
        <dbReference type="ARBA" id="ARBA00004442"/>
    </source>
</evidence>
<evidence type="ECO:0000256" key="2">
    <source>
        <dbReference type="ARBA" id="ARBA00007613"/>
    </source>
</evidence>
<comment type="similarity">
    <text evidence="2">Belongs to the outer membrane factor (OMF) (TC 1.B.17) family.</text>
</comment>
<name>A0A1G8EJA1_9FLAO</name>
<dbReference type="InterPro" id="IPR051906">
    <property type="entry name" value="TolC-like"/>
</dbReference>
<dbReference type="Proteomes" id="UP000198869">
    <property type="component" value="Unassembled WGS sequence"/>
</dbReference>
<dbReference type="STRING" id="311334.SAMN05421846_101604"/>
<dbReference type="SUPFAM" id="SSF56954">
    <property type="entry name" value="Outer membrane efflux proteins (OEP)"/>
    <property type="match status" value="1"/>
</dbReference>
<dbReference type="InterPro" id="IPR003423">
    <property type="entry name" value="OMP_efflux"/>
</dbReference>